<dbReference type="AlphaFoldDB" id="A0A8X7UTR8"/>
<protein>
    <submittedName>
        <fullName evidence="2">Uncharacterized protein</fullName>
    </submittedName>
</protein>
<accession>A0A8X7UTR8</accession>
<organism evidence="2 3">
    <name type="scientific">Brassica carinata</name>
    <name type="common">Ethiopian mustard</name>
    <name type="synonym">Abyssinian cabbage</name>
    <dbReference type="NCBI Taxonomy" id="52824"/>
    <lineage>
        <taxon>Eukaryota</taxon>
        <taxon>Viridiplantae</taxon>
        <taxon>Streptophyta</taxon>
        <taxon>Embryophyta</taxon>
        <taxon>Tracheophyta</taxon>
        <taxon>Spermatophyta</taxon>
        <taxon>Magnoliopsida</taxon>
        <taxon>eudicotyledons</taxon>
        <taxon>Gunneridae</taxon>
        <taxon>Pentapetalae</taxon>
        <taxon>rosids</taxon>
        <taxon>malvids</taxon>
        <taxon>Brassicales</taxon>
        <taxon>Brassicaceae</taxon>
        <taxon>Brassiceae</taxon>
        <taxon>Brassica</taxon>
    </lineage>
</organism>
<proteinExistence type="predicted"/>
<feature type="region of interest" description="Disordered" evidence="1">
    <location>
        <begin position="1"/>
        <end position="82"/>
    </location>
</feature>
<comment type="caution">
    <text evidence="2">The sequence shown here is derived from an EMBL/GenBank/DDBJ whole genome shotgun (WGS) entry which is preliminary data.</text>
</comment>
<name>A0A8X7UTR8_BRACI</name>
<gene>
    <name evidence="2" type="ORF">Bca52824_038494</name>
</gene>
<dbReference type="Proteomes" id="UP000886595">
    <property type="component" value="Unassembled WGS sequence"/>
</dbReference>
<sequence>MKKGLRTWVPKTPSPKTTEEEASSEMEKGSAPSIPSSILDADLPAPVPDSLEDPTVSVAEDPQDPHVPSVLTADGNVHDSVI</sequence>
<reference evidence="2 3" key="1">
    <citation type="submission" date="2020-02" db="EMBL/GenBank/DDBJ databases">
        <authorList>
            <person name="Ma Q."/>
            <person name="Huang Y."/>
            <person name="Song X."/>
            <person name="Pei D."/>
        </authorList>
    </citation>
    <scope>NUCLEOTIDE SEQUENCE [LARGE SCALE GENOMIC DNA]</scope>
    <source>
        <strain evidence="2">Sxm20200214</strain>
        <tissue evidence="2">Leaf</tissue>
    </source>
</reference>
<evidence type="ECO:0000313" key="3">
    <source>
        <dbReference type="Proteomes" id="UP000886595"/>
    </source>
</evidence>
<dbReference type="EMBL" id="JAAMPC010000009">
    <property type="protein sequence ID" value="KAG2291825.1"/>
    <property type="molecule type" value="Genomic_DNA"/>
</dbReference>
<evidence type="ECO:0000256" key="1">
    <source>
        <dbReference type="SAM" id="MobiDB-lite"/>
    </source>
</evidence>
<evidence type="ECO:0000313" key="2">
    <source>
        <dbReference type="EMBL" id="KAG2291825.1"/>
    </source>
</evidence>
<keyword evidence="3" id="KW-1185">Reference proteome</keyword>